<name>A0ACB9I2T0_9ASTR</name>
<gene>
    <name evidence="1" type="ORF">L1987_30504</name>
</gene>
<evidence type="ECO:0000313" key="1">
    <source>
        <dbReference type="EMBL" id="KAI3802372.1"/>
    </source>
</evidence>
<reference evidence="2" key="1">
    <citation type="journal article" date="2022" name="Mol. Ecol. Resour.">
        <title>The genomes of chicory, endive, great burdock and yacon provide insights into Asteraceae palaeo-polyploidization history and plant inulin production.</title>
        <authorList>
            <person name="Fan W."/>
            <person name="Wang S."/>
            <person name="Wang H."/>
            <person name="Wang A."/>
            <person name="Jiang F."/>
            <person name="Liu H."/>
            <person name="Zhao H."/>
            <person name="Xu D."/>
            <person name="Zhang Y."/>
        </authorList>
    </citation>
    <scope>NUCLEOTIDE SEQUENCE [LARGE SCALE GENOMIC DNA]</scope>
    <source>
        <strain evidence="2">cv. Yunnan</strain>
    </source>
</reference>
<evidence type="ECO:0000313" key="2">
    <source>
        <dbReference type="Proteomes" id="UP001056120"/>
    </source>
</evidence>
<proteinExistence type="predicted"/>
<dbReference type="Proteomes" id="UP001056120">
    <property type="component" value="Linkage Group LG10"/>
</dbReference>
<organism evidence="1 2">
    <name type="scientific">Smallanthus sonchifolius</name>
    <dbReference type="NCBI Taxonomy" id="185202"/>
    <lineage>
        <taxon>Eukaryota</taxon>
        <taxon>Viridiplantae</taxon>
        <taxon>Streptophyta</taxon>
        <taxon>Embryophyta</taxon>
        <taxon>Tracheophyta</taxon>
        <taxon>Spermatophyta</taxon>
        <taxon>Magnoliopsida</taxon>
        <taxon>eudicotyledons</taxon>
        <taxon>Gunneridae</taxon>
        <taxon>Pentapetalae</taxon>
        <taxon>asterids</taxon>
        <taxon>campanulids</taxon>
        <taxon>Asterales</taxon>
        <taxon>Asteraceae</taxon>
        <taxon>Asteroideae</taxon>
        <taxon>Heliantheae alliance</taxon>
        <taxon>Millerieae</taxon>
        <taxon>Smallanthus</taxon>
    </lineage>
</organism>
<accession>A0ACB9I2T0</accession>
<dbReference type="EMBL" id="CM042027">
    <property type="protein sequence ID" value="KAI3802372.1"/>
    <property type="molecule type" value="Genomic_DNA"/>
</dbReference>
<sequence>MVYIYPTSPFASKQRRRWANQMAVTDFFAGEIATELLKMLINITRKACLCKPSAEQLIVTINELLPIITEIKYSGVELTAIRQQQLDKISRALHDGHELAGKVLNSSRWNVYKNLQLSRKMDKVEKKISRFVQGPIHAHVLADVHHARFEASERFDRIEGSNRRLEQRLESMIIGGAGEGWWSEEAVKMNEEEMYEGNLVKIGMELGKRKVKHMIFDNDDSVVIGINGIGGSGKTTLVREICRDDEVQSYYNNRIFFVTVSQSPNVEQLRQKIWGFLSESRFNGCSDIVPQWTIGYNNLNTVVPTLVVLDDVWSLQVLQQLIFKVPGCKTLVVSRIKFPSSVLNSSYELELLREEDAISLFCHTVYGRTSIPPGADEDLIKQVVEKCKGLPLALKVIGASLRDQSEKYWIGAKNRLSRAEPICENHETELLNRMKLSIDYLSEKVRNCFLDLGSFPEDKKIPLDVLINIWTELHDIDEEEAFAILFELSNKNLVTLVNDSRAGDRYSSYYDISVSQHDVLRDLAIHMSSLESVNQRKRMVMARREIRVPKEWERNAEKPFLARIVSVHTGEMREMDWVKMEFPKAEVLILNFDSTDYFLPPFIENMPKLRALVLINYSTKTAELHNLSVLGSLANLRSLWFEKVTIPQLPKKTILPLANLRKISLLLCKINLQDQSELDFSHLFPRLTELTMDHCIEMTILPSSICHVKTLRSLNITNCESLEELSFDFGKLILLQFLRVYACPKLKMLPIGIKNLIWLEHIDISQCVNLHCLNEEIGGCLSLKEIDMHECPQIKRLPKSANGLRSLRRVICDEEVSWQWKEMEQDLPGLCVQVAEQCFDLDWLTE</sequence>
<protein>
    <submittedName>
        <fullName evidence="1">Uncharacterized protein</fullName>
    </submittedName>
</protein>
<comment type="caution">
    <text evidence="1">The sequence shown here is derived from an EMBL/GenBank/DDBJ whole genome shotgun (WGS) entry which is preliminary data.</text>
</comment>
<keyword evidence="2" id="KW-1185">Reference proteome</keyword>
<reference evidence="1 2" key="2">
    <citation type="journal article" date="2022" name="Mol. Ecol. Resour.">
        <title>The genomes of chicory, endive, great burdock and yacon provide insights into Asteraceae paleo-polyploidization history and plant inulin production.</title>
        <authorList>
            <person name="Fan W."/>
            <person name="Wang S."/>
            <person name="Wang H."/>
            <person name="Wang A."/>
            <person name="Jiang F."/>
            <person name="Liu H."/>
            <person name="Zhao H."/>
            <person name="Xu D."/>
            <person name="Zhang Y."/>
        </authorList>
    </citation>
    <scope>NUCLEOTIDE SEQUENCE [LARGE SCALE GENOMIC DNA]</scope>
    <source>
        <strain evidence="2">cv. Yunnan</strain>
        <tissue evidence="1">Leaves</tissue>
    </source>
</reference>